<dbReference type="InterPro" id="IPR004827">
    <property type="entry name" value="bZIP"/>
</dbReference>
<dbReference type="Pfam" id="PF07716">
    <property type="entry name" value="bZIP_2"/>
    <property type="match status" value="1"/>
</dbReference>
<accession>A0A397FAU0</accession>
<feature type="coiled-coil region" evidence="1">
    <location>
        <begin position="58"/>
        <end position="92"/>
    </location>
</feature>
<dbReference type="CDD" id="cd14686">
    <property type="entry name" value="bZIP"/>
    <property type="match status" value="1"/>
</dbReference>
<keyword evidence="1" id="KW-0175">Coiled coil</keyword>
<dbReference type="VEuPathDB" id="FungiDB:H257_00570"/>
<protein>
    <recommendedName>
        <fullName evidence="2">BZIP domain-containing protein</fullName>
    </recommendedName>
</protein>
<sequence length="308" mass="34642">MNTYMAPSMPKESQELIDDIASSVALAAQLDRAKRHSTGPNATDRRREQCRVSQRSFRERKKKEHEGIETTVQSLEEEVQRLEVQKAQLVRCVPLSTILVHQPDFDGGVPTKLVRKYISVFKSVRFDRSLLVPIMIGSTVKGYIPSKRRMSERQEKFIRAIAHEHINYNGSIGVHSILANWERYTNSFASVRNVNMEALSCDVMKTDDGAIVRGVTKSTLKMNRQSINLFFPNCPDCLKPSLHDVLTLLSGRADFTNGLLALLRNPDDVEAVLARSRIIPPVVTHAPPASLNATDTTSFKMHVDFLQS</sequence>
<dbReference type="Proteomes" id="UP000266196">
    <property type="component" value="Unassembled WGS sequence"/>
</dbReference>
<proteinExistence type="predicted"/>
<evidence type="ECO:0000313" key="4">
    <source>
        <dbReference type="Proteomes" id="UP000266196"/>
    </source>
</evidence>
<gene>
    <name evidence="3" type="ORF">DYB31_001444</name>
</gene>
<reference evidence="3 4" key="1">
    <citation type="submission" date="2018-08" db="EMBL/GenBank/DDBJ databases">
        <title>Aphanomyces genome sequencing and annotation.</title>
        <authorList>
            <person name="Minardi D."/>
            <person name="Oidtmann B."/>
            <person name="Van Der Giezen M."/>
            <person name="Studholme D.J."/>
        </authorList>
    </citation>
    <scope>NUCLEOTIDE SEQUENCE [LARGE SCALE GENOMIC DNA]</scope>
    <source>
        <strain evidence="3 4">197901</strain>
    </source>
</reference>
<comment type="caution">
    <text evidence="3">The sequence shown here is derived from an EMBL/GenBank/DDBJ whole genome shotgun (WGS) entry which is preliminary data.</text>
</comment>
<evidence type="ECO:0000256" key="1">
    <source>
        <dbReference type="SAM" id="Coils"/>
    </source>
</evidence>
<evidence type="ECO:0000313" key="3">
    <source>
        <dbReference type="EMBL" id="RHZ23990.1"/>
    </source>
</evidence>
<organism evidence="3 4">
    <name type="scientific">Aphanomyces astaci</name>
    <name type="common">Crayfish plague agent</name>
    <dbReference type="NCBI Taxonomy" id="112090"/>
    <lineage>
        <taxon>Eukaryota</taxon>
        <taxon>Sar</taxon>
        <taxon>Stramenopiles</taxon>
        <taxon>Oomycota</taxon>
        <taxon>Saprolegniomycetes</taxon>
        <taxon>Saprolegniales</taxon>
        <taxon>Verrucalvaceae</taxon>
        <taxon>Aphanomyces</taxon>
    </lineage>
</organism>
<feature type="domain" description="BZIP" evidence="2">
    <location>
        <begin position="41"/>
        <end position="102"/>
    </location>
</feature>
<dbReference type="SUPFAM" id="SSF57959">
    <property type="entry name" value="Leucine zipper domain"/>
    <property type="match status" value="1"/>
</dbReference>
<evidence type="ECO:0000259" key="2">
    <source>
        <dbReference type="SMART" id="SM00338"/>
    </source>
</evidence>
<dbReference type="Gene3D" id="1.20.5.170">
    <property type="match status" value="1"/>
</dbReference>
<dbReference type="EMBL" id="QUTE01008559">
    <property type="protein sequence ID" value="RHZ23990.1"/>
    <property type="molecule type" value="Genomic_DNA"/>
</dbReference>
<dbReference type="SMART" id="SM00338">
    <property type="entry name" value="BRLZ"/>
    <property type="match status" value="1"/>
</dbReference>
<dbReference type="GO" id="GO:0003700">
    <property type="term" value="F:DNA-binding transcription factor activity"/>
    <property type="evidence" value="ECO:0007669"/>
    <property type="project" value="InterPro"/>
</dbReference>
<name>A0A397FAU0_APHAT</name>
<dbReference type="AlphaFoldDB" id="A0A397FAU0"/>
<dbReference type="InterPro" id="IPR046347">
    <property type="entry name" value="bZIP_sf"/>
</dbReference>